<dbReference type="AlphaFoldDB" id="A0A0F9KME2"/>
<dbReference type="CDD" id="cd19100">
    <property type="entry name" value="AKR_unchar"/>
    <property type="match status" value="1"/>
</dbReference>
<dbReference type="Gene3D" id="3.20.20.100">
    <property type="entry name" value="NADP-dependent oxidoreductase domain"/>
    <property type="match status" value="1"/>
</dbReference>
<dbReference type="PANTHER" id="PTHR43312:SF1">
    <property type="entry name" value="NADP-DEPENDENT OXIDOREDUCTASE DOMAIN-CONTAINING PROTEIN"/>
    <property type="match status" value="1"/>
</dbReference>
<accession>A0A0F9KME2</accession>
<protein>
    <recommendedName>
        <fullName evidence="1">NADP-dependent oxidoreductase domain-containing protein</fullName>
    </recommendedName>
</protein>
<dbReference type="SUPFAM" id="SSF51430">
    <property type="entry name" value="NAD(P)-linked oxidoreductase"/>
    <property type="match status" value="1"/>
</dbReference>
<gene>
    <name evidence="2" type="ORF">LCGC14_1685490</name>
</gene>
<comment type="caution">
    <text evidence="2">The sequence shown here is derived from an EMBL/GenBank/DDBJ whole genome shotgun (WGS) entry which is preliminary data.</text>
</comment>
<dbReference type="InterPro" id="IPR036812">
    <property type="entry name" value="NAD(P)_OxRdtase_dom_sf"/>
</dbReference>
<feature type="domain" description="NADP-dependent oxidoreductase" evidence="1">
    <location>
        <begin position="18"/>
        <end position="290"/>
    </location>
</feature>
<dbReference type="InterPro" id="IPR053135">
    <property type="entry name" value="AKR2_Oxidoreductase"/>
</dbReference>
<dbReference type="Pfam" id="PF00248">
    <property type="entry name" value="Aldo_ket_red"/>
    <property type="match status" value="1"/>
</dbReference>
<organism evidence="2">
    <name type="scientific">marine sediment metagenome</name>
    <dbReference type="NCBI Taxonomy" id="412755"/>
    <lineage>
        <taxon>unclassified sequences</taxon>
        <taxon>metagenomes</taxon>
        <taxon>ecological metagenomes</taxon>
    </lineage>
</organism>
<reference evidence="2" key="1">
    <citation type="journal article" date="2015" name="Nature">
        <title>Complex archaea that bridge the gap between prokaryotes and eukaryotes.</title>
        <authorList>
            <person name="Spang A."/>
            <person name="Saw J.H."/>
            <person name="Jorgensen S.L."/>
            <person name="Zaremba-Niedzwiedzka K."/>
            <person name="Martijn J."/>
            <person name="Lind A.E."/>
            <person name="van Eijk R."/>
            <person name="Schleper C."/>
            <person name="Guy L."/>
            <person name="Ettema T.J."/>
        </authorList>
    </citation>
    <scope>NUCLEOTIDE SEQUENCE</scope>
</reference>
<evidence type="ECO:0000313" key="2">
    <source>
        <dbReference type="EMBL" id="KKM16475.1"/>
    </source>
</evidence>
<dbReference type="GO" id="GO:0016491">
    <property type="term" value="F:oxidoreductase activity"/>
    <property type="evidence" value="ECO:0007669"/>
    <property type="project" value="InterPro"/>
</dbReference>
<proteinExistence type="predicted"/>
<evidence type="ECO:0000259" key="1">
    <source>
        <dbReference type="Pfam" id="PF00248"/>
    </source>
</evidence>
<sequence>MKTVELGKTGIEVSRLGIGTGTGLPSGHCAQASMDKNELAKLLLYSFDCGINLWDTAFQYNTYPHIKEALKQVNRKDVVLATKLTTANEKETIRDFNITLKDLNIDYVDICLLHGVRTDTELQKRSGAFNTMVKLKKQGKIRAIGLSSHGLSVLKSVLEIPEIDLVWARINYAGLNMDTGCLGMYDQMASIYWLKKCVQLLPKRVKSLIRPKTNSQPIHEDARKEVTDTLKDIHSQSKGIVGMKVIAEGVLRNDAEKAVRYVNALPFVDSFIIGMLNKKEIDENCKIVNTASMELEGVEKQIS</sequence>
<name>A0A0F9KME2_9ZZZZ</name>
<dbReference type="EMBL" id="LAZR01014665">
    <property type="protein sequence ID" value="KKM16475.1"/>
    <property type="molecule type" value="Genomic_DNA"/>
</dbReference>
<dbReference type="InterPro" id="IPR020471">
    <property type="entry name" value="AKR"/>
</dbReference>
<dbReference type="PANTHER" id="PTHR43312">
    <property type="entry name" value="D-THREO-ALDOSE 1-DEHYDROGENASE"/>
    <property type="match status" value="1"/>
</dbReference>
<dbReference type="InterPro" id="IPR023210">
    <property type="entry name" value="NADP_OxRdtase_dom"/>
</dbReference>
<dbReference type="PRINTS" id="PR00069">
    <property type="entry name" value="ALDKETRDTASE"/>
</dbReference>